<reference evidence="1" key="1">
    <citation type="submission" date="2013-05" db="EMBL/GenBank/DDBJ databases">
        <authorList>
            <person name="Yim A.K.Y."/>
            <person name="Chan T.F."/>
            <person name="Ji K.M."/>
            <person name="Liu X.Y."/>
            <person name="Zhou J.W."/>
            <person name="Li R.Q."/>
            <person name="Yang K.Y."/>
            <person name="Li J."/>
            <person name="Li M."/>
            <person name="Law P.T.W."/>
            <person name="Wu Y.L."/>
            <person name="Cai Z.L."/>
            <person name="Qin H."/>
            <person name="Bao Y."/>
            <person name="Leung R.K.K."/>
            <person name="Ng P.K.S."/>
            <person name="Zou J."/>
            <person name="Zhong X.J."/>
            <person name="Ran P.X."/>
            <person name="Zhong N.S."/>
            <person name="Liu Z.G."/>
            <person name="Tsui S.K.W."/>
        </authorList>
    </citation>
    <scope>NUCLEOTIDE SEQUENCE</scope>
    <source>
        <strain evidence="1">Derf</strain>
        <tissue evidence="1">Whole organism</tissue>
    </source>
</reference>
<evidence type="ECO:0000313" key="1">
    <source>
        <dbReference type="EMBL" id="KAH9525883.1"/>
    </source>
</evidence>
<gene>
    <name evidence="1" type="ORF">DERF_000016</name>
</gene>
<proteinExistence type="predicted"/>
<reference evidence="1" key="2">
    <citation type="journal article" date="2022" name="Res Sq">
        <title>Comparative Genomics Reveals Insights into the Divergent Evolution of Astigmatic Mites and Household Pest Adaptations.</title>
        <authorList>
            <person name="Xiong Q."/>
            <person name="Wan A.T.-Y."/>
            <person name="Liu X.-Y."/>
            <person name="Fung C.S.-H."/>
            <person name="Xiao X."/>
            <person name="Malainual N."/>
            <person name="Hou J."/>
            <person name="Wang L."/>
            <person name="Wang M."/>
            <person name="Yang K."/>
            <person name="Cui Y."/>
            <person name="Leung E."/>
            <person name="Nong W."/>
            <person name="Shin S.-K."/>
            <person name="Au S."/>
            <person name="Jeong K.Y."/>
            <person name="Chew F.T."/>
            <person name="Hui J."/>
            <person name="Leung T.F."/>
            <person name="Tungtrongchitr A."/>
            <person name="Zhong N."/>
            <person name="Liu Z."/>
            <person name="Tsui S."/>
        </authorList>
    </citation>
    <scope>NUCLEOTIDE SEQUENCE</scope>
    <source>
        <strain evidence="1">Derf</strain>
        <tissue evidence="1">Whole organism</tissue>
    </source>
</reference>
<protein>
    <submittedName>
        <fullName evidence="1">Uncharacterized protein</fullName>
    </submittedName>
</protein>
<dbReference type="AlphaFoldDB" id="A0A922I820"/>
<evidence type="ECO:0000313" key="2">
    <source>
        <dbReference type="Proteomes" id="UP000790347"/>
    </source>
</evidence>
<dbReference type="Proteomes" id="UP000790347">
    <property type="component" value="Unassembled WGS sequence"/>
</dbReference>
<sequence length="76" mass="9009">MNLVMVVVVAYYEIRKSENLKFCMYNTMSNHTVFTIMVFFLVDRRFNGNDDDDDDYDDDDDKYAMLASLFEKIALL</sequence>
<comment type="caution">
    <text evidence="1">The sequence shown here is derived from an EMBL/GenBank/DDBJ whole genome shotgun (WGS) entry which is preliminary data.</text>
</comment>
<organism evidence="1 2">
    <name type="scientific">Dermatophagoides farinae</name>
    <name type="common">American house dust mite</name>
    <dbReference type="NCBI Taxonomy" id="6954"/>
    <lineage>
        <taxon>Eukaryota</taxon>
        <taxon>Metazoa</taxon>
        <taxon>Ecdysozoa</taxon>
        <taxon>Arthropoda</taxon>
        <taxon>Chelicerata</taxon>
        <taxon>Arachnida</taxon>
        <taxon>Acari</taxon>
        <taxon>Acariformes</taxon>
        <taxon>Sarcoptiformes</taxon>
        <taxon>Astigmata</taxon>
        <taxon>Psoroptidia</taxon>
        <taxon>Analgoidea</taxon>
        <taxon>Pyroglyphidae</taxon>
        <taxon>Dermatophagoidinae</taxon>
        <taxon>Dermatophagoides</taxon>
    </lineage>
</organism>
<dbReference type="EMBL" id="ASGP02000001">
    <property type="protein sequence ID" value="KAH9525883.1"/>
    <property type="molecule type" value="Genomic_DNA"/>
</dbReference>
<keyword evidence="2" id="KW-1185">Reference proteome</keyword>
<accession>A0A922I820</accession>
<name>A0A922I820_DERFA</name>